<feature type="binding site" evidence="9">
    <location>
        <begin position="356"/>
        <end position="357"/>
    </location>
    <ligand>
        <name>pyridoxal 5'-phosphate</name>
        <dbReference type="ChEBI" id="CHEBI:597326"/>
    </ligand>
</feature>
<comment type="cofactor">
    <cofactor evidence="1 9">
        <name>pyridoxal 5'-phosphate</name>
        <dbReference type="ChEBI" id="CHEBI:597326"/>
    </cofactor>
</comment>
<dbReference type="GO" id="GO:0009102">
    <property type="term" value="P:biotin biosynthetic process"/>
    <property type="evidence" value="ECO:0007669"/>
    <property type="project" value="UniProtKB-UniRule"/>
</dbReference>
<dbReference type="GO" id="GO:0030170">
    <property type="term" value="F:pyridoxal phosphate binding"/>
    <property type="evidence" value="ECO:0007669"/>
    <property type="project" value="UniProtKB-UniRule"/>
</dbReference>
<dbReference type="InterPro" id="IPR005815">
    <property type="entry name" value="BioA"/>
</dbReference>
<evidence type="ECO:0000256" key="1">
    <source>
        <dbReference type="ARBA" id="ARBA00001933"/>
    </source>
</evidence>
<name>A0A948TGV4_9GAMM</name>
<evidence type="ECO:0000256" key="5">
    <source>
        <dbReference type="ARBA" id="ARBA00022691"/>
    </source>
</evidence>
<evidence type="ECO:0000256" key="8">
    <source>
        <dbReference type="ARBA" id="ARBA00048449"/>
    </source>
</evidence>
<accession>A0A948TGV4</accession>
<dbReference type="CDD" id="cd00610">
    <property type="entry name" value="OAT_like"/>
    <property type="match status" value="1"/>
</dbReference>
<evidence type="ECO:0000313" key="11">
    <source>
        <dbReference type="Proteomes" id="UP000733611"/>
    </source>
</evidence>
<comment type="function">
    <text evidence="9">Catalyzes the transfer of the alpha-amino group from S-adenosyl-L-methionine (SAM) to 7-keto-8-aminopelargonic acid (KAPA) to form 7,8-diaminopelargonic acid (DAPA). It is the only aminotransferase known to utilize SAM as an amino donor.</text>
</comment>
<keyword evidence="7 9" id="KW-0663">Pyridoxal phosphate</keyword>
<reference evidence="10" key="2">
    <citation type="submission" date="2021-04" db="EMBL/GenBank/DDBJ databases">
        <authorList>
            <person name="Gilroy R."/>
        </authorList>
    </citation>
    <scope>NUCLEOTIDE SEQUENCE</scope>
    <source>
        <strain evidence="10">378</strain>
    </source>
</reference>
<comment type="pathway">
    <text evidence="2 9">Cofactor biosynthesis; biotin biosynthesis; 7,8-diaminononanoate from 8-amino-7-oxononanoate (SAM route): step 1/1.</text>
</comment>
<feature type="binding site" evidence="9">
    <location>
        <position position="439"/>
    </location>
    <ligand>
        <name>substrate</name>
    </ligand>
</feature>
<dbReference type="EC" id="2.6.1.62" evidence="9"/>
<dbReference type="InterPro" id="IPR015422">
    <property type="entry name" value="PyrdxlP-dep_Trfase_small"/>
</dbReference>
<keyword evidence="9" id="KW-0963">Cytoplasm</keyword>
<feature type="modified residue" description="N6-(pyridoxal phosphate)lysine" evidence="9">
    <location>
        <position position="322"/>
    </location>
</feature>
<dbReference type="AlphaFoldDB" id="A0A948TGV4"/>
<dbReference type="NCBIfam" id="TIGR00508">
    <property type="entry name" value="bioA"/>
    <property type="match status" value="1"/>
</dbReference>
<dbReference type="GO" id="GO:0004015">
    <property type="term" value="F:adenosylmethionine-8-amino-7-oxononanoate transaminase activity"/>
    <property type="evidence" value="ECO:0007669"/>
    <property type="project" value="UniProtKB-UniRule"/>
</dbReference>
<dbReference type="PROSITE" id="PS00600">
    <property type="entry name" value="AA_TRANSFER_CLASS_3"/>
    <property type="match status" value="1"/>
</dbReference>
<keyword evidence="6 9" id="KW-0093">Biotin biosynthesis</keyword>
<feature type="binding site" evidence="9">
    <location>
        <position position="355"/>
    </location>
    <ligand>
        <name>substrate</name>
    </ligand>
</feature>
<feature type="binding site" evidence="9">
    <location>
        <position position="176"/>
    </location>
    <ligand>
        <name>substrate</name>
    </ligand>
</feature>
<feature type="binding site" evidence="9">
    <location>
        <position position="83"/>
    </location>
    <ligand>
        <name>substrate</name>
    </ligand>
</feature>
<keyword evidence="3 9" id="KW-0032">Aminotransferase</keyword>
<evidence type="ECO:0000256" key="4">
    <source>
        <dbReference type="ARBA" id="ARBA00022679"/>
    </source>
</evidence>
<dbReference type="InterPro" id="IPR049704">
    <property type="entry name" value="Aminotrans_3_PPA_site"/>
</dbReference>
<comment type="subcellular location">
    <subcellularLocation>
        <location evidence="9">Cytoplasm</location>
    </subcellularLocation>
</comment>
<keyword evidence="4 9" id="KW-0808">Transferase</keyword>
<evidence type="ECO:0000256" key="6">
    <source>
        <dbReference type="ARBA" id="ARBA00022756"/>
    </source>
</evidence>
<evidence type="ECO:0000256" key="9">
    <source>
        <dbReference type="HAMAP-Rule" id="MF_00834"/>
    </source>
</evidence>
<dbReference type="InterPro" id="IPR005814">
    <property type="entry name" value="Aminotrans_3"/>
</dbReference>
<feature type="binding site" evidence="9">
    <location>
        <begin position="143"/>
        <end position="144"/>
    </location>
    <ligand>
        <name>pyridoxal 5'-phosphate</name>
        <dbReference type="ChEBI" id="CHEBI:597326"/>
    </ligand>
</feature>
<comment type="similarity">
    <text evidence="9">Belongs to the class-III pyridoxal-phosphate-dependent aminotransferase family. BioA subfamily.</text>
</comment>
<evidence type="ECO:0000313" key="10">
    <source>
        <dbReference type="EMBL" id="MBU3844610.1"/>
    </source>
</evidence>
<dbReference type="Proteomes" id="UP000733611">
    <property type="component" value="Unassembled WGS sequence"/>
</dbReference>
<dbReference type="InterPro" id="IPR015421">
    <property type="entry name" value="PyrdxlP-dep_Trfase_major"/>
</dbReference>
<dbReference type="PIRSF" id="PIRSF000521">
    <property type="entry name" value="Transaminase_4ab_Lys_Orn"/>
    <property type="match status" value="1"/>
</dbReference>
<dbReference type="Gene3D" id="3.40.640.10">
    <property type="entry name" value="Type I PLP-dependent aspartate aminotransferase-like (Major domain)"/>
    <property type="match status" value="1"/>
</dbReference>
<evidence type="ECO:0000256" key="3">
    <source>
        <dbReference type="ARBA" id="ARBA00022576"/>
    </source>
</evidence>
<evidence type="ECO:0000256" key="7">
    <source>
        <dbReference type="ARBA" id="ARBA00022898"/>
    </source>
</evidence>
<gene>
    <name evidence="9 10" type="primary">bioA</name>
    <name evidence="10" type="ORF">H9847_07065</name>
</gene>
<dbReference type="PANTHER" id="PTHR42684:SF17">
    <property type="entry name" value="ADENOSYLMETHIONINE-8-AMINO-7-OXONONANOATE AMINOTRANSFERASE"/>
    <property type="match status" value="1"/>
</dbReference>
<sequence length="484" mass="52723">MTTSILSPQSAWQQAQNTVANLLPPEHMAKRVRDLGDSFDHDHLWHPYTSATAPVPAFAVEHAHGRTLVLKDGTALLDGISSWWCCVHGYNIPEITSALVTQAHKLSHVMFAGLTHQPAIDLSQRLLEQWQPQMSHIFYADSGSVAVEVALKMALQYQHARGHSSKQNFLTVRSGYHGDTWNAMSVSEPAGMHLLFGKTLPQRIFAPNPVTPFPNSIVTWPESVPEATAAGNNLDADSASLAALEKQLASQNIAAVILEPIVQGANRMFFYHPAYLQKLRELCTQYDCLLICDEIATGFGRTGRTFACDYSGITPDIVLIGKGLTAGYLTLSATLCTERVAAAISHEPPHVFMHGPTFMANPLACATACAALDYFSTYDWQANTQRMEEMFKRLLAPAAQLKVVKQIRVLGTIAAVELTKPLSAAVASAYALQLGVWLRPMGNLLYAMPPLTTTAQEQEQIIHAMLCLLLSHEQACAGAANDGV</sequence>
<dbReference type="PANTHER" id="PTHR42684">
    <property type="entry name" value="ADENOSYLMETHIONINE-8-AMINO-7-OXONONANOATE AMINOTRANSFERASE"/>
    <property type="match status" value="1"/>
</dbReference>
<dbReference type="Pfam" id="PF00202">
    <property type="entry name" value="Aminotran_3"/>
    <property type="match status" value="1"/>
</dbReference>
<feature type="site" description="Participates in the substrate recognition with KAPA and in a stacking interaction with the adenine ring of SAM" evidence="9">
    <location>
        <position position="48"/>
    </location>
</feature>
<comment type="subunit">
    <text evidence="9">Homodimer.</text>
</comment>
<dbReference type="SUPFAM" id="SSF53383">
    <property type="entry name" value="PLP-dependent transferases"/>
    <property type="match status" value="1"/>
</dbReference>
<protein>
    <recommendedName>
        <fullName evidence="9">Adenosylmethionine-8-amino-7-oxononanoate aminotransferase</fullName>
        <ecNumber evidence="9">2.6.1.62</ecNumber>
    </recommendedName>
    <alternativeName>
        <fullName evidence="9">7,8-diamino-pelargonic acid aminotransferase</fullName>
        <shortName evidence="9">DAPA AT</shortName>
        <shortName evidence="9">DAPA aminotransferase</shortName>
    </alternativeName>
    <alternativeName>
        <fullName evidence="9">7,8-diaminononanoate synthase</fullName>
        <shortName evidence="9">DANS</shortName>
    </alternativeName>
    <alternativeName>
        <fullName evidence="9">Diaminopelargonic acid synthase</fullName>
    </alternativeName>
</protein>
<proteinExistence type="inferred from homology"/>
<comment type="catalytic activity">
    <reaction evidence="8 9">
        <text>(8S)-8-amino-7-oxononanoate + S-adenosyl-L-methionine = S-adenosyl-4-methylsulfanyl-2-oxobutanoate + (7R,8S)-7,8-diammoniononanoate</text>
        <dbReference type="Rhea" id="RHEA:16861"/>
        <dbReference type="ChEBI" id="CHEBI:16490"/>
        <dbReference type="ChEBI" id="CHEBI:59789"/>
        <dbReference type="ChEBI" id="CHEBI:149468"/>
        <dbReference type="ChEBI" id="CHEBI:149469"/>
        <dbReference type="EC" id="2.6.1.62"/>
    </reaction>
</comment>
<feature type="binding site" evidence="9">
    <location>
        <position position="322"/>
    </location>
    <ligand>
        <name>substrate</name>
    </ligand>
</feature>
<organism evidence="10 11">
    <name type="scientific">Candidatus Anaerobiospirillum pullicola</name>
    <dbReference type="NCBI Taxonomy" id="2838451"/>
    <lineage>
        <taxon>Bacteria</taxon>
        <taxon>Pseudomonadati</taxon>
        <taxon>Pseudomonadota</taxon>
        <taxon>Gammaproteobacteria</taxon>
        <taxon>Aeromonadales</taxon>
        <taxon>Succinivibrionaceae</taxon>
        <taxon>Anaerobiospirillum</taxon>
    </lineage>
</organism>
<dbReference type="HAMAP" id="MF_00834">
    <property type="entry name" value="BioA"/>
    <property type="match status" value="1"/>
</dbReference>
<dbReference type="GO" id="GO:0005737">
    <property type="term" value="C:cytoplasm"/>
    <property type="evidence" value="ECO:0007669"/>
    <property type="project" value="UniProtKB-SubCell"/>
</dbReference>
<reference evidence="10" key="1">
    <citation type="journal article" date="2021" name="PeerJ">
        <title>Extensive microbial diversity within the chicken gut microbiome revealed by metagenomics and culture.</title>
        <authorList>
            <person name="Gilroy R."/>
            <person name="Ravi A."/>
            <person name="Getino M."/>
            <person name="Pursley I."/>
            <person name="Horton D.L."/>
            <person name="Alikhan N.F."/>
            <person name="Baker D."/>
            <person name="Gharbi K."/>
            <person name="Hall N."/>
            <person name="Watson M."/>
            <person name="Adriaenssens E.M."/>
            <person name="Foster-Nyarko E."/>
            <person name="Jarju S."/>
            <person name="Secka A."/>
            <person name="Antonio M."/>
            <person name="Oren A."/>
            <person name="Chaudhuri R.R."/>
            <person name="La Ragione R."/>
            <person name="Hildebrand F."/>
            <person name="Pallen M.J."/>
        </authorList>
    </citation>
    <scope>NUCLEOTIDE SEQUENCE</scope>
    <source>
        <strain evidence="10">378</strain>
    </source>
</reference>
<dbReference type="Gene3D" id="3.90.1150.10">
    <property type="entry name" value="Aspartate Aminotransferase, domain 1"/>
    <property type="match status" value="1"/>
</dbReference>
<feature type="binding site" evidence="9">
    <location>
        <position position="293"/>
    </location>
    <ligand>
        <name>pyridoxal 5'-phosphate</name>
        <dbReference type="ChEBI" id="CHEBI:597326"/>
    </ligand>
</feature>
<keyword evidence="5 9" id="KW-0949">S-adenosyl-L-methionine</keyword>
<dbReference type="EMBL" id="JAHLFE010000143">
    <property type="protein sequence ID" value="MBU3844610.1"/>
    <property type="molecule type" value="Genomic_DNA"/>
</dbReference>
<dbReference type="InterPro" id="IPR015424">
    <property type="entry name" value="PyrdxlP-dep_Trfase"/>
</dbReference>
<evidence type="ECO:0000256" key="2">
    <source>
        <dbReference type="ARBA" id="ARBA00005063"/>
    </source>
</evidence>
<comment type="caution">
    <text evidence="10">The sequence shown here is derived from an EMBL/GenBank/DDBJ whole genome shotgun (WGS) entry which is preliminary data.</text>
</comment>